<dbReference type="Proteomes" id="UP000789920">
    <property type="component" value="Unassembled WGS sequence"/>
</dbReference>
<evidence type="ECO:0000313" key="2">
    <source>
        <dbReference type="Proteomes" id="UP000789920"/>
    </source>
</evidence>
<dbReference type="EMBL" id="CAJVQC010167109">
    <property type="protein sequence ID" value="CAG8849738.1"/>
    <property type="molecule type" value="Genomic_DNA"/>
</dbReference>
<keyword evidence="2" id="KW-1185">Reference proteome</keyword>
<gene>
    <name evidence="1" type="ORF">RPERSI_LOCUS35747</name>
</gene>
<accession>A0ACA9SVU8</accession>
<feature type="non-terminal residue" evidence="1">
    <location>
        <position position="62"/>
    </location>
</feature>
<reference evidence="1" key="1">
    <citation type="submission" date="2021-06" db="EMBL/GenBank/DDBJ databases">
        <authorList>
            <person name="Kallberg Y."/>
            <person name="Tangrot J."/>
            <person name="Rosling A."/>
        </authorList>
    </citation>
    <scope>NUCLEOTIDE SEQUENCE</scope>
    <source>
        <strain evidence="1">MA461A</strain>
    </source>
</reference>
<organism evidence="1 2">
    <name type="scientific">Racocetra persica</name>
    <dbReference type="NCBI Taxonomy" id="160502"/>
    <lineage>
        <taxon>Eukaryota</taxon>
        <taxon>Fungi</taxon>
        <taxon>Fungi incertae sedis</taxon>
        <taxon>Mucoromycota</taxon>
        <taxon>Glomeromycotina</taxon>
        <taxon>Glomeromycetes</taxon>
        <taxon>Diversisporales</taxon>
        <taxon>Gigasporaceae</taxon>
        <taxon>Racocetra</taxon>
    </lineage>
</organism>
<sequence length="62" mass="7247">RMNDVADMRSVINMVEEDKTKDGMKVKDNNIDNEVMMWGMNIHMNNENEEDIIKTFGDKAIQ</sequence>
<proteinExistence type="predicted"/>
<comment type="caution">
    <text evidence="1">The sequence shown here is derived from an EMBL/GenBank/DDBJ whole genome shotgun (WGS) entry which is preliminary data.</text>
</comment>
<evidence type="ECO:0000313" key="1">
    <source>
        <dbReference type="EMBL" id="CAG8849738.1"/>
    </source>
</evidence>
<name>A0ACA9SVU8_9GLOM</name>
<protein>
    <submittedName>
        <fullName evidence="1">14030_t:CDS:1</fullName>
    </submittedName>
</protein>
<feature type="non-terminal residue" evidence="1">
    <location>
        <position position="1"/>
    </location>
</feature>